<dbReference type="EMBL" id="JAQQWM010000002">
    <property type="protein sequence ID" value="KAK8077246.1"/>
    <property type="molecule type" value="Genomic_DNA"/>
</dbReference>
<accession>A0ABR1W177</accession>
<reference evidence="11 12" key="1">
    <citation type="submission" date="2023-01" db="EMBL/GenBank/DDBJ databases">
        <title>Analysis of 21 Apiospora genomes using comparative genomics revels a genus with tremendous synthesis potential of carbohydrate active enzymes and secondary metabolites.</title>
        <authorList>
            <person name="Sorensen T."/>
        </authorList>
    </citation>
    <scope>NUCLEOTIDE SEQUENCE [LARGE SCALE GENOMIC DNA]</scope>
    <source>
        <strain evidence="11 12">CBS 83171</strain>
    </source>
</reference>
<evidence type="ECO:0000256" key="5">
    <source>
        <dbReference type="ARBA" id="ARBA00022840"/>
    </source>
</evidence>
<evidence type="ECO:0000259" key="9">
    <source>
        <dbReference type="Pfam" id="PF14630"/>
    </source>
</evidence>
<evidence type="ECO:0008006" key="13">
    <source>
        <dbReference type="Google" id="ProtNLM"/>
    </source>
</evidence>
<keyword evidence="4" id="KW-0547">Nucleotide-binding</keyword>
<keyword evidence="3" id="KW-0235">DNA replication</keyword>
<dbReference type="InterPro" id="IPR041664">
    <property type="entry name" value="AAA_16"/>
</dbReference>
<evidence type="ECO:0000313" key="11">
    <source>
        <dbReference type="EMBL" id="KAK8077246.1"/>
    </source>
</evidence>
<dbReference type="InterPro" id="IPR047088">
    <property type="entry name" value="ORC5_C"/>
</dbReference>
<gene>
    <name evidence="11" type="ORF">PG996_003416</name>
</gene>
<dbReference type="Gene3D" id="3.40.50.300">
    <property type="entry name" value="P-loop containing nucleotide triphosphate hydrolases"/>
    <property type="match status" value="1"/>
</dbReference>
<proteinExistence type="inferred from homology"/>
<dbReference type="InterPro" id="IPR027417">
    <property type="entry name" value="P-loop_NTPase"/>
</dbReference>
<evidence type="ECO:0000256" key="4">
    <source>
        <dbReference type="ARBA" id="ARBA00022741"/>
    </source>
</evidence>
<feature type="compositionally biased region" description="Gly residues" evidence="7">
    <location>
        <begin position="378"/>
        <end position="388"/>
    </location>
</feature>
<evidence type="ECO:0000259" key="8">
    <source>
        <dbReference type="Pfam" id="PF13191"/>
    </source>
</evidence>
<feature type="domain" description="ORC5 lid" evidence="10">
    <location>
        <begin position="223"/>
        <end position="282"/>
    </location>
</feature>
<name>A0ABR1W177_9PEZI</name>
<evidence type="ECO:0000256" key="2">
    <source>
        <dbReference type="ARBA" id="ARBA00006269"/>
    </source>
</evidence>
<comment type="similarity">
    <text evidence="2">Belongs to the ORC5 family.</text>
</comment>
<evidence type="ECO:0000256" key="1">
    <source>
        <dbReference type="ARBA" id="ARBA00004123"/>
    </source>
</evidence>
<keyword evidence="6" id="KW-0539">Nucleus</keyword>
<feature type="region of interest" description="Disordered" evidence="7">
    <location>
        <begin position="369"/>
        <end position="394"/>
    </location>
</feature>
<evidence type="ECO:0000256" key="6">
    <source>
        <dbReference type="ARBA" id="ARBA00023242"/>
    </source>
</evidence>
<keyword evidence="12" id="KW-1185">Reference proteome</keyword>
<evidence type="ECO:0000313" key="12">
    <source>
        <dbReference type="Proteomes" id="UP001446871"/>
    </source>
</evidence>
<dbReference type="Pfam" id="PF14630">
    <property type="entry name" value="ORC5_C"/>
    <property type="match status" value="1"/>
</dbReference>
<feature type="region of interest" description="Disordered" evidence="7">
    <location>
        <begin position="298"/>
        <end position="334"/>
    </location>
</feature>
<protein>
    <recommendedName>
        <fullName evidence="13">Orc1-like AAA ATPase domain-containing protein</fullName>
    </recommendedName>
</protein>
<evidence type="ECO:0000256" key="7">
    <source>
        <dbReference type="SAM" id="MobiDB-lite"/>
    </source>
</evidence>
<feature type="domain" description="Origin recognition complex subunit 5 C-terminal" evidence="9">
    <location>
        <begin position="340"/>
        <end position="506"/>
    </location>
</feature>
<dbReference type="Pfam" id="PF21639">
    <property type="entry name" value="ORC5_lid"/>
    <property type="match status" value="1"/>
</dbReference>
<dbReference type="InterPro" id="IPR020796">
    <property type="entry name" value="ORC5"/>
</dbReference>
<dbReference type="SUPFAM" id="SSF52540">
    <property type="entry name" value="P-loop containing nucleoside triphosphate hydrolases"/>
    <property type="match status" value="1"/>
</dbReference>
<dbReference type="Gene3D" id="1.10.8.60">
    <property type="match status" value="1"/>
</dbReference>
<dbReference type="PANTHER" id="PTHR12705:SF0">
    <property type="entry name" value="ORIGIN RECOGNITION COMPLEX SUBUNIT 5"/>
    <property type="match status" value="1"/>
</dbReference>
<dbReference type="Pfam" id="PF13191">
    <property type="entry name" value="AAA_16"/>
    <property type="match status" value="1"/>
</dbReference>
<feature type="domain" description="Orc1-like AAA ATPase" evidence="8">
    <location>
        <begin position="21"/>
        <end position="167"/>
    </location>
</feature>
<dbReference type="Proteomes" id="UP001446871">
    <property type="component" value="Unassembled WGS sequence"/>
</dbReference>
<comment type="subcellular location">
    <subcellularLocation>
        <location evidence="1">Nucleus</location>
    </subcellularLocation>
</comment>
<comment type="caution">
    <text evidence="11">The sequence shown here is derived from an EMBL/GenBank/DDBJ whole genome shotgun (WGS) entry which is preliminary data.</text>
</comment>
<organism evidence="11 12">
    <name type="scientific">Apiospora saccharicola</name>
    <dbReference type="NCBI Taxonomy" id="335842"/>
    <lineage>
        <taxon>Eukaryota</taxon>
        <taxon>Fungi</taxon>
        <taxon>Dikarya</taxon>
        <taxon>Ascomycota</taxon>
        <taxon>Pezizomycotina</taxon>
        <taxon>Sordariomycetes</taxon>
        <taxon>Xylariomycetidae</taxon>
        <taxon>Amphisphaeriales</taxon>
        <taxon>Apiosporaceae</taxon>
        <taxon>Apiospora</taxon>
    </lineage>
</organism>
<sequence length="508" mass="54686">MGSLFQLPDELLATLLSTYPSREPQIRTLATLVYPLAAPCRNLIIHGTEATGKSAITTSLLAALASDDDETNLSYAIIKSPECVTARHLFERTTAAVADALQWPNTAGRCETLAALTVEMSKMLKYVERGNGWRFVLVFDAIDRQKEAPPTLLPALARLAEIIPNLTTIFILTAPTPALLRTPSTPTLYFPPYTKAQYTTILSTISAPPSLPNTTDQETHDLYARFVAAVHDSLAKPASRTLPRLQQACQALWPRFTAPIAAGTHKAREFSKLLIAARAYLQDESVLAPSIVTVTAADQAQSQPPNGLQSQPGSAATTPTKSKPANPLNAKTTTDLSNLLPSTAKLLLLAAYLASHNAPRHDQTVFSTWHHGRRRRGGGTISGLSGGRRGPRPKHRKIARKLLGPGVFVLERMVAIYAAVLREWIADHQKGSEGLTNNNNSVVDGDVGMAIATLASLRLLLRVGGGGAAASGSDMMDRGGRWRVGVGWEVVRGVGRSLGIEVEDWLVE</sequence>
<evidence type="ECO:0000259" key="10">
    <source>
        <dbReference type="Pfam" id="PF21639"/>
    </source>
</evidence>
<keyword evidence="5" id="KW-0067">ATP-binding</keyword>
<evidence type="ECO:0000256" key="3">
    <source>
        <dbReference type="ARBA" id="ARBA00022705"/>
    </source>
</evidence>
<dbReference type="InterPro" id="IPR048866">
    <property type="entry name" value="ORC5_lid"/>
</dbReference>
<dbReference type="PANTHER" id="PTHR12705">
    <property type="entry name" value="ORIGIN RECOGNITION COMPLEX SUBUNIT 5"/>
    <property type="match status" value="1"/>
</dbReference>